<dbReference type="Pfam" id="PF00564">
    <property type="entry name" value="PB1"/>
    <property type="match status" value="1"/>
</dbReference>
<dbReference type="InterPro" id="IPR011009">
    <property type="entry name" value="Kinase-like_dom_sf"/>
</dbReference>
<keyword evidence="2" id="KW-0963">Cytoplasm</keyword>
<dbReference type="CDD" id="cd06410">
    <property type="entry name" value="PB1_UP2"/>
    <property type="match status" value="1"/>
</dbReference>
<dbReference type="EMBL" id="JAHRHJ020000010">
    <property type="protein sequence ID" value="KAH9297183.1"/>
    <property type="molecule type" value="Genomic_DNA"/>
</dbReference>
<proteinExistence type="predicted"/>
<dbReference type="InterPro" id="IPR050167">
    <property type="entry name" value="Ser_Thr_protein_kinase"/>
</dbReference>
<dbReference type="Gene3D" id="3.10.20.90">
    <property type="entry name" value="Phosphatidylinositol 3-kinase Catalytic Subunit, Chain A, domain 1"/>
    <property type="match status" value="1"/>
</dbReference>
<protein>
    <recommendedName>
        <fullName evidence="12">Protein kinase domain-containing protein</fullName>
    </recommendedName>
</protein>
<dbReference type="PANTHER" id="PTHR23257">
    <property type="entry name" value="SERINE-THREONINE PROTEIN KINASE"/>
    <property type="match status" value="1"/>
</dbReference>
<dbReference type="InterPro" id="IPR017441">
    <property type="entry name" value="Protein_kinase_ATP_BS"/>
</dbReference>
<dbReference type="InterPro" id="IPR000270">
    <property type="entry name" value="PB1_dom"/>
</dbReference>
<feature type="non-terminal residue" evidence="13">
    <location>
        <position position="1643"/>
    </location>
</feature>
<evidence type="ECO:0000256" key="8">
    <source>
        <dbReference type="ARBA" id="ARBA00022840"/>
    </source>
</evidence>
<dbReference type="SUPFAM" id="SSF56112">
    <property type="entry name" value="Protein kinase-like (PK-like)"/>
    <property type="match status" value="1"/>
</dbReference>
<dbReference type="FunFam" id="3.10.20.90:FF:000058">
    <property type="entry name" value="Octicosapeptide/phox/Bem1p domain kinase superfamily protein"/>
    <property type="match status" value="1"/>
</dbReference>
<dbReference type="GO" id="GO:0005524">
    <property type="term" value="F:ATP binding"/>
    <property type="evidence" value="ECO:0007669"/>
    <property type="project" value="UniProtKB-UniRule"/>
</dbReference>
<evidence type="ECO:0000256" key="2">
    <source>
        <dbReference type="ARBA" id="ARBA00022490"/>
    </source>
</evidence>
<gene>
    <name evidence="13" type="ORF">KI387_028865</name>
</gene>
<evidence type="ECO:0000256" key="7">
    <source>
        <dbReference type="ARBA" id="ARBA00022777"/>
    </source>
</evidence>
<keyword evidence="6 10" id="KW-0547">Nucleotide-binding</keyword>
<dbReference type="SMART" id="SM00666">
    <property type="entry name" value="PB1"/>
    <property type="match status" value="1"/>
</dbReference>
<keyword evidence="9" id="KW-0927">Auxin signaling pathway</keyword>
<evidence type="ECO:0000256" key="1">
    <source>
        <dbReference type="ARBA" id="ARBA00004496"/>
    </source>
</evidence>
<keyword evidence="7" id="KW-0418">Kinase</keyword>
<dbReference type="Gene3D" id="1.10.510.10">
    <property type="entry name" value="Transferase(Phosphotransferase) domain 1"/>
    <property type="match status" value="1"/>
</dbReference>
<dbReference type="OMA" id="QQGHTIA"/>
<dbReference type="PROSITE" id="PS00108">
    <property type="entry name" value="PROTEIN_KINASE_ST"/>
    <property type="match status" value="1"/>
</dbReference>
<dbReference type="GO" id="GO:0010928">
    <property type="term" value="P:regulation of auxin mediated signaling pathway"/>
    <property type="evidence" value="ECO:0007669"/>
    <property type="project" value="UniProtKB-ARBA"/>
</dbReference>
<dbReference type="SUPFAM" id="SSF54277">
    <property type="entry name" value="CAD &amp; PB1 domains"/>
    <property type="match status" value="1"/>
</dbReference>
<name>A0AA38CHS5_TAXCH</name>
<evidence type="ECO:0000256" key="9">
    <source>
        <dbReference type="ARBA" id="ARBA00023294"/>
    </source>
</evidence>
<dbReference type="Gene3D" id="3.30.200.20">
    <property type="entry name" value="Phosphorylase Kinase, domain 1"/>
    <property type="match status" value="1"/>
</dbReference>
<organism evidence="13 14">
    <name type="scientific">Taxus chinensis</name>
    <name type="common">Chinese yew</name>
    <name type="synonym">Taxus wallichiana var. chinensis</name>
    <dbReference type="NCBI Taxonomy" id="29808"/>
    <lineage>
        <taxon>Eukaryota</taxon>
        <taxon>Viridiplantae</taxon>
        <taxon>Streptophyta</taxon>
        <taxon>Embryophyta</taxon>
        <taxon>Tracheophyta</taxon>
        <taxon>Spermatophyta</taxon>
        <taxon>Pinopsida</taxon>
        <taxon>Pinidae</taxon>
        <taxon>Conifers II</taxon>
        <taxon>Cupressales</taxon>
        <taxon>Taxaceae</taxon>
        <taxon>Taxus</taxon>
    </lineage>
</organism>
<evidence type="ECO:0000256" key="5">
    <source>
        <dbReference type="ARBA" id="ARBA00022679"/>
    </source>
</evidence>
<dbReference type="InterPro" id="IPR001245">
    <property type="entry name" value="Ser-Thr/Tyr_kinase_cat_dom"/>
</dbReference>
<dbReference type="FunFam" id="1.10.510.10:FF:000142">
    <property type="entry name" value="Octicosapeptide/phox/Bem1p domain kinase superfamily protein"/>
    <property type="match status" value="1"/>
</dbReference>
<accession>A0AA38CHS5</accession>
<evidence type="ECO:0000256" key="6">
    <source>
        <dbReference type="ARBA" id="ARBA00022741"/>
    </source>
</evidence>
<dbReference type="GO" id="GO:0009734">
    <property type="term" value="P:auxin-activated signaling pathway"/>
    <property type="evidence" value="ECO:0007669"/>
    <property type="project" value="UniProtKB-KW"/>
</dbReference>
<dbReference type="Pfam" id="PF07714">
    <property type="entry name" value="PK_Tyr_Ser-Thr"/>
    <property type="match status" value="1"/>
</dbReference>
<keyword evidence="3" id="KW-0723">Serine/threonine-protein kinase</keyword>
<evidence type="ECO:0000256" key="11">
    <source>
        <dbReference type="SAM" id="MobiDB-lite"/>
    </source>
</evidence>
<feature type="region of interest" description="Disordered" evidence="11">
    <location>
        <begin position="1"/>
        <end position="50"/>
    </location>
</feature>
<feature type="domain" description="Protein kinase" evidence="12">
    <location>
        <begin position="1368"/>
        <end position="1634"/>
    </location>
</feature>
<evidence type="ECO:0000256" key="4">
    <source>
        <dbReference type="ARBA" id="ARBA00022553"/>
    </source>
</evidence>
<dbReference type="PROSITE" id="PS50011">
    <property type="entry name" value="PROTEIN_KINASE_DOM"/>
    <property type="match status" value="1"/>
</dbReference>
<sequence>MEEKSIGVARGPDGTIYSKPPLPEGMFSRPMAGDQAFPGPDTGSSMANSNRFNERFRPVDLSVRTGEEFALAFSALNGGGRPDSKPTMFWMPGGTKNQIVEGEGNQGYAYEGGLMASGNTDSDVAERGKFGAGFGGDYHGVYNDTSMGAQGIGGVDGDFQFDDGPLPQSEFYHPSASAASDDAGGSQKVKFMCSFGGKILPRPRDGALRYAGGETRIITVNKGIGFSELRQKMLEVYGQDLLLKYQLPNEDLDALVSVSCDEDLENLMDEYERLLEGSGEGSPRLRLFLFTASESDLAHLATMGDHRLSKQRYVDAVNGITEAGFGKRGDSLASASSQNIENWIGLDTVSNLNSMLPDQGGIPGPLPVKVMPQEVVNPGYLPPSSPVSSKQGISKVPSLTAQTSSSSMLSSVATHFKQSGLGDSAAHYVPEQQANIAGHSYSAFPPPEGGGGYHDMDYRGPVPPVTIFQNEGQLKAVGARREQDAPFHKRVDRQQENFDVSQPTLDPRLDTLLPSLDPHPAVAQQPTPSTYWQHHLDTHPETFRYIQHGNADGVPAQQPFQQHSLQGAHRNNPWPLIHEQRVYRNAAHEQQQQQNDLFGASYRDKPFSTHLQAHIVSTAGSMQPVSNRQSQHLVGQQNALGQQHFQMHRPLNAPFMEQPSYGTGLHYYDNSMRALHAVSLPSQYHGQGYEQFVRQQDLHHDQLFQSAEQIIPQRVLTHAHSDKVLQKHGTNPVHAMYEGVQMSQGHHTNGSVRQAPSNVRENLLQESVTSPGDHQDITDRRHQIGLLGNEFQPMISQQQGHTIAHGGREYVAQLPSPPYIHDRQDEANYVFQHRMQEVDLDVASKGRIVKSEAKQEEKVADLSGSHLTEPAETSNGIVFPEDPYGLLGSGLSDAYHTYQQNENFESYEPTSYQFKQAVGDTRTVGIIPDPLQTTRMTAIENEVVVSSSGVQEVRAINPMQEPTLADYVSSTNSLVSSMEQGLSEVTLSSYVPNTEGELCISSKISTPWRNGNLGADCAKVDMSCVVDKQSVELGERQLQDDSPSVSTSKVSGLGAVPDSIVQNESPSNLISQTRGELLGEGQLLSEISSADASGHLSFLRPDDISTTRSSNKTKESIPNFEAITSPESSPLQYGMQVLAKKVVHDDSGHSVMYIRSNTSSFDKVKDGDAYSGAVTSPVGKSEYDSTIDYLKDVSASNVATVKVTEHSSCPKSSTTTSDLIPISNIPVLTRLLAKEEGNYWEEDSIKIGFSAGLSSPALPLSDVKVEDEQTKGEWQNVAKDVSAASIQPPLSNSPIPAIHGWDHATEDGNVQGTTSPRKLLEGREDEMIAISDSISEEHVTSVLGMDEPDIVSKEASEHGLQTIKNGDLEELRELGSGTFGTVYHGKWRGTDVAIKRIKNSCFMGKPFEQERLRADFWREAQILAQLHHPNVVAFYGVVPDGPGGTLATVTEYMVNGSLKQVLHRKDRGIDQRKRLIISMDTAFGMEYLHGKNIVHFDLKCENLLVNMRDPQRPICKVGDLGLSKIKHQTLVSGGVRGTLPWMAPELLNGSSNMVSEKVDVFSFGIVMWELLTGEEPYANMHYGAIIGGIVNNTLRPPIPSSCDPAWKSLMERCWSADPSTRPNFTEITNRLRAMAASLRSKGQ</sequence>
<reference evidence="13 14" key="1">
    <citation type="journal article" date="2021" name="Nat. Plants">
        <title>The Taxus genome provides insights into paclitaxel biosynthesis.</title>
        <authorList>
            <person name="Xiong X."/>
            <person name="Gou J."/>
            <person name="Liao Q."/>
            <person name="Li Y."/>
            <person name="Zhou Q."/>
            <person name="Bi G."/>
            <person name="Li C."/>
            <person name="Du R."/>
            <person name="Wang X."/>
            <person name="Sun T."/>
            <person name="Guo L."/>
            <person name="Liang H."/>
            <person name="Lu P."/>
            <person name="Wu Y."/>
            <person name="Zhang Z."/>
            <person name="Ro D.K."/>
            <person name="Shang Y."/>
            <person name="Huang S."/>
            <person name="Yan J."/>
        </authorList>
    </citation>
    <scope>NUCLEOTIDE SEQUENCE [LARGE SCALE GENOMIC DNA]</scope>
    <source>
        <strain evidence="13">Ta-2019</strain>
    </source>
</reference>
<dbReference type="GO" id="GO:0005737">
    <property type="term" value="C:cytoplasm"/>
    <property type="evidence" value="ECO:0007669"/>
    <property type="project" value="UniProtKB-SubCell"/>
</dbReference>
<evidence type="ECO:0000256" key="10">
    <source>
        <dbReference type="PROSITE-ProRule" id="PRU10141"/>
    </source>
</evidence>
<dbReference type="FunFam" id="3.30.200.20:FF:000081">
    <property type="entry name" value="Octicosapeptide/phox/Bem1p domain kinase superfamily protein"/>
    <property type="match status" value="1"/>
</dbReference>
<comment type="caution">
    <text evidence="13">The sequence shown here is derived from an EMBL/GenBank/DDBJ whole genome shotgun (WGS) entry which is preliminary data.</text>
</comment>
<comment type="subcellular location">
    <subcellularLocation>
        <location evidence="1">Cytoplasm</location>
    </subcellularLocation>
</comment>
<evidence type="ECO:0000256" key="3">
    <source>
        <dbReference type="ARBA" id="ARBA00022527"/>
    </source>
</evidence>
<dbReference type="PROSITE" id="PS00107">
    <property type="entry name" value="PROTEIN_KINASE_ATP"/>
    <property type="match status" value="1"/>
</dbReference>
<evidence type="ECO:0000259" key="12">
    <source>
        <dbReference type="PROSITE" id="PS50011"/>
    </source>
</evidence>
<keyword evidence="4" id="KW-0597">Phosphoprotein</keyword>
<dbReference type="InterPro" id="IPR008271">
    <property type="entry name" value="Ser/Thr_kinase_AS"/>
</dbReference>
<dbReference type="SMART" id="SM00220">
    <property type="entry name" value="S_TKc"/>
    <property type="match status" value="1"/>
</dbReference>
<feature type="binding site" evidence="10">
    <location>
        <position position="1395"/>
    </location>
    <ligand>
        <name>ATP</name>
        <dbReference type="ChEBI" id="CHEBI:30616"/>
    </ligand>
</feature>
<evidence type="ECO:0000313" key="13">
    <source>
        <dbReference type="EMBL" id="KAH9297183.1"/>
    </source>
</evidence>
<keyword evidence="14" id="KW-1185">Reference proteome</keyword>
<dbReference type="CDD" id="cd13999">
    <property type="entry name" value="STKc_MAP3K-like"/>
    <property type="match status" value="1"/>
</dbReference>
<keyword evidence="5" id="KW-0808">Transferase</keyword>
<dbReference type="GO" id="GO:0004674">
    <property type="term" value="F:protein serine/threonine kinase activity"/>
    <property type="evidence" value="ECO:0007669"/>
    <property type="project" value="UniProtKB-KW"/>
</dbReference>
<dbReference type="PANTHER" id="PTHR23257:SF963">
    <property type="entry name" value="AT08303P"/>
    <property type="match status" value="1"/>
</dbReference>
<evidence type="ECO:0000313" key="14">
    <source>
        <dbReference type="Proteomes" id="UP000824469"/>
    </source>
</evidence>
<dbReference type="InterPro" id="IPR000719">
    <property type="entry name" value="Prot_kinase_dom"/>
</dbReference>
<keyword evidence="8 10" id="KW-0067">ATP-binding</keyword>
<dbReference type="Proteomes" id="UP000824469">
    <property type="component" value="Unassembled WGS sequence"/>
</dbReference>
<dbReference type="PRINTS" id="PR00109">
    <property type="entry name" value="TYRKINASE"/>
</dbReference>